<dbReference type="InterPro" id="IPR020557">
    <property type="entry name" value="Fumarate_lyase_CS"/>
</dbReference>
<keyword evidence="1 3" id="KW-0456">Lyase</keyword>
<dbReference type="InterPro" id="IPR008948">
    <property type="entry name" value="L-Aspartase-like"/>
</dbReference>
<dbReference type="OrthoDB" id="3568348at2"/>
<accession>A0A4Q7J2M5</accession>
<evidence type="ECO:0000256" key="1">
    <source>
        <dbReference type="ARBA" id="ARBA00023239"/>
    </source>
</evidence>
<dbReference type="InterPro" id="IPR000362">
    <property type="entry name" value="Fumarate_lyase_fam"/>
</dbReference>
<proteinExistence type="predicted"/>
<dbReference type="Pfam" id="PF00206">
    <property type="entry name" value="Lyase_1"/>
    <property type="match status" value="1"/>
</dbReference>
<feature type="domain" description="Fumarate lyase N-terminal" evidence="2">
    <location>
        <begin position="29"/>
        <end position="315"/>
    </location>
</feature>
<dbReference type="InterPro" id="IPR024083">
    <property type="entry name" value="Fumarase/histidase_N"/>
</dbReference>
<dbReference type="RefSeq" id="WP_130478415.1">
    <property type="nucleotide sequence ID" value="NZ_SFCC01000015.1"/>
</dbReference>
<dbReference type="InterPro" id="IPR022761">
    <property type="entry name" value="Fumarate_lyase_N"/>
</dbReference>
<comment type="caution">
    <text evidence="3">The sequence shown here is derived from an EMBL/GenBank/DDBJ whole genome shotgun (WGS) entry which is preliminary data.</text>
</comment>
<dbReference type="Gene3D" id="1.20.200.10">
    <property type="entry name" value="Fumarase/aspartase (Central domain)"/>
    <property type="match status" value="1"/>
</dbReference>
<evidence type="ECO:0000259" key="2">
    <source>
        <dbReference type="Pfam" id="PF00206"/>
    </source>
</evidence>
<evidence type="ECO:0000313" key="3">
    <source>
        <dbReference type="EMBL" id="RZQ60842.1"/>
    </source>
</evidence>
<dbReference type="SUPFAM" id="SSF48557">
    <property type="entry name" value="L-aspartase-like"/>
    <property type="match status" value="1"/>
</dbReference>
<dbReference type="PANTHER" id="PTHR42696:SF2">
    <property type="entry name" value="ASPARTATE AMMONIA-LYASE"/>
    <property type="match status" value="1"/>
</dbReference>
<dbReference type="InterPro" id="IPR051546">
    <property type="entry name" value="Aspartate_Ammonia-Lyase"/>
</dbReference>
<evidence type="ECO:0000313" key="4">
    <source>
        <dbReference type="Proteomes" id="UP000292003"/>
    </source>
</evidence>
<reference evidence="3 4" key="1">
    <citation type="submission" date="2019-02" db="EMBL/GenBank/DDBJ databases">
        <title>Draft genome sequence of Amycolatopsis sp. 8-3EHSu isolated from roots of Suaeda maritima.</title>
        <authorList>
            <person name="Duangmal K."/>
            <person name="Chantavorakit T."/>
        </authorList>
    </citation>
    <scope>NUCLEOTIDE SEQUENCE [LARGE SCALE GENOMIC DNA]</scope>
    <source>
        <strain evidence="3 4">8-3EHSu</strain>
    </source>
</reference>
<dbReference type="GO" id="GO:0005829">
    <property type="term" value="C:cytosol"/>
    <property type="evidence" value="ECO:0007669"/>
    <property type="project" value="TreeGrafter"/>
</dbReference>
<gene>
    <name evidence="3" type="ORF">EWH70_27460</name>
</gene>
<dbReference type="Proteomes" id="UP000292003">
    <property type="component" value="Unassembled WGS sequence"/>
</dbReference>
<dbReference type="GO" id="GO:0006531">
    <property type="term" value="P:aspartate metabolic process"/>
    <property type="evidence" value="ECO:0007669"/>
    <property type="project" value="TreeGrafter"/>
</dbReference>
<dbReference type="PROSITE" id="PS00163">
    <property type="entry name" value="FUMARATE_LYASES"/>
    <property type="match status" value="1"/>
</dbReference>
<dbReference type="PRINTS" id="PR00149">
    <property type="entry name" value="FUMRATELYASE"/>
</dbReference>
<keyword evidence="4" id="KW-1185">Reference proteome</keyword>
<dbReference type="AlphaFoldDB" id="A0A4Q7J2M5"/>
<dbReference type="PANTHER" id="PTHR42696">
    <property type="entry name" value="ASPARTATE AMMONIA-LYASE"/>
    <property type="match status" value="1"/>
</dbReference>
<dbReference type="GO" id="GO:0008797">
    <property type="term" value="F:aspartate ammonia-lyase activity"/>
    <property type="evidence" value="ECO:0007669"/>
    <property type="project" value="TreeGrafter"/>
</dbReference>
<dbReference type="Gene3D" id="1.10.275.10">
    <property type="entry name" value="Fumarase/aspartase (N-terminal domain)"/>
    <property type="match status" value="1"/>
</dbReference>
<organism evidence="3 4">
    <name type="scientific">Amycolatopsis suaedae</name>
    <dbReference type="NCBI Taxonomy" id="2510978"/>
    <lineage>
        <taxon>Bacteria</taxon>
        <taxon>Bacillati</taxon>
        <taxon>Actinomycetota</taxon>
        <taxon>Actinomycetes</taxon>
        <taxon>Pseudonocardiales</taxon>
        <taxon>Pseudonocardiaceae</taxon>
        <taxon>Amycolatopsis</taxon>
    </lineage>
</organism>
<dbReference type="EMBL" id="SFCC01000015">
    <property type="protein sequence ID" value="RZQ60842.1"/>
    <property type="molecule type" value="Genomic_DNA"/>
</dbReference>
<name>A0A4Q7J2M5_9PSEU</name>
<protein>
    <submittedName>
        <fullName evidence="3">Aspartate ammonia-lyase</fullName>
    </submittedName>
</protein>
<sequence>MWGHVTSLALQNSPSSGLRLRDLPAFVRALAEVKLAAVRANRELGVLDEARAGAIAQAATEVAAGEFLDQFPLRVVATGGSTSTNMNVNEVLAARASQLLADSVHPNDHVNRSQSSNDVYPTAVKVLLVRQALDVASALRGLARSFRRQAERHEGVERLGRTGWQDAVLVPVPETHRAQALVAERIADQFTAAAEALQAVQLGGTALGTGVGAPPGYAGLAVANLAEITGLPMRRSASCVDAFAHADGYGLLADTAARCASILFKLSQDLRILSSGPNGGLREVVLPKLQPGSSIMPGKVNPVVPSMVGQASFSIRAAATAVGMAVAAGEPDYNSNSPAVVATLSPALSELAEVVTVFADRCVDTLYWNRPRLAELAARPFDSLIEQAEKDGYDAVAGRITD</sequence>